<gene>
    <name evidence="3" type="ORF">GJV85_08290</name>
</gene>
<feature type="chain" id="PRO_5036823583" evidence="1">
    <location>
        <begin position="20"/>
        <end position="195"/>
    </location>
</feature>
<accession>A0A975B0Q8</accession>
<keyword evidence="1" id="KW-0732">Signal</keyword>
<dbReference type="Pfam" id="PF11845">
    <property type="entry name" value="Tll0287-like"/>
    <property type="match status" value="1"/>
</dbReference>
<organism evidence="3 4">
    <name type="scientific">Sulfurimonas aquatica</name>
    <dbReference type="NCBI Taxonomy" id="2672570"/>
    <lineage>
        <taxon>Bacteria</taxon>
        <taxon>Pseudomonadati</taxon>
        <taxon>Campylobacterota</taxon>
        <taxon>Epsilonproteobacteria</taxon>
        <taxon>Campylobacterales</taxon>
        <taxon>Sulfurimonadaceae</taxon>
        <taxon>Sulfurimonas</taxon>
    </lineage>
</organism>
<dbReference type="Proteomes" id="UP000671852">
    <property type="component" value="Chromosome"/>
</dbReference>
<evidence type="ECO:0000259" key="2">
    <source>
        <dbReference type="Pfam" id="PF11845"/>
    </source>
</evidence>
<dbReference type="EMBL" id="CP046072">
    <property type="protein sequence ID" value="QSZ42109.1"/>
    <property type="molecule type" value="Genomic_DNA"/>
</dbReference>
<reference evidence="3" key="1">
    <citation type="submission" date="2019-11" db="EMBL/GenBank/DDBJ databases">
        <authorList>
            <person name="Kojima H."/>
        </authorList>
    </citation>
    <scope>NUCLEOTIDE SEQUENCE</scope>
    <source>
        <strain evidence="3">H1576</strain>
    </source>
</reference>
<dbReference type="InterPro" id="IPR021796">
    <property type="entry name" value="Tll0287-like_dom"/>
</dbReference>
<proteinExistence type="predicted"/>
<dbReference type="AlphaFoldDB" id="A0A975B0Q8"/>
<protein>
    <submittedName>
        <fullName evidence="3">DUF3365 domain-containing protein</fullName>
    </submittedName>
</protein>
<feature type="domain" description="Tll0287-like" evidence="2">
    <location>
        <begin position="49"/>
        <end position="190"/>
    </location>
</feature>
<keyword evidence="4" id="KW-1185">Reference proteome</keyword>
<evidence type="ECO:0000256" key="1">
    <source>
        <dbReference type="SAM" id="SignalP"/>
    </source>
</evidence>
<dbReference type="RefSeq" id="WP_207560925.1">
    <property type="nucleotide sequence ID" value="NZ_CP046072.1"/>
</dbReference>
<evidence type="ECO:0000313" key="4">
    <source>
        <dbReference type="Proteomes" id="UP000671852"/>
    </source>
</evidence>
<evidence type="ECO:0000313" key="3">
    <source>
        <dbReference type="EMBL" id="QSZ42109.1"/>
    </source>
</evidence>
<feature type="signal peptide" evidence="1">
    <location>
        <begin position="1"/>
        <end position="19"/>
    </location>
</feature>
<dbReference type="KEGG" id="saqt:GJV85_08290"/>
<name>A0A975B0Q8_9BACT</name>
<sequence>MKIIKYITSISLTASILLAAPVNKQEEEMKSVIELGDKGSMMLASTLMKKMKKKIKGDKVMQAFEFCSNEAYTLTESVNKKLPNGVKVKRVSSKFRSPANAPLENEQKILDAIENLKEANLILPEYFIEKIDNHTYNYYKPLLINNKACLKCHGTLKDIEVKRAISQRYPIDNAVGYEMGDLRGAIIVTIDKSVK</sequence>
<reference evidence="3" key="2">
    <citation type="submission" date="2021-04" db="EMBL/GenBank/DDBJ databases">
        <title>Isolation and characterization of a novel species of the genus Sulfurimonas.</title>
        <authorList>
            <person name="Fukui M."/>
        </authorList>
    </citation>
    <scope>NUCLEOTIDE SEQUENCE</scope>
    <source>
        <strain evidence="3">H1576</strain>
    </source>
</reference>